<dbReference type="STRING" id="1184609.KILIM_051_00370"/>
<dbReference type="AlphaFoldDB" id="K6XDK8"/>
<dbReference type="eggNOG" id="ENOG503062Y">
    <property type="taxonomic scope" value="Bacteria"/>
</dbReference>
<evidence type="ECO:0000256" key="1">
    <source>
        <dbReference type="SAM" id="MobiDB-lite"/>
    </source>
</evidence>
<evidence type="ECO:0000313" key="3">
    <source>
        <dbReference type="EMBL" id="GAB96894.1"/>
    </source>
</evidence>
<keyword evidence="4" id="KW-1185">Reference proteome</keyword>
<organism evidence="3 4">
    <name type="scientific">Kineosphaera limosa NBRC 100340</name>
    <dbReference type="NCBI Taxonomy" id="1184609"/>
    <lineage>
        <taxon>Bacteria</taxon>
        <taxon>Bacillati</taxon>
        <taxon>Actinomycetota</taxon>
        <taxon>Actinomycetes</taxon>
        <taxon>Micrococcales</taxon>
        <taxon>Dermatophilaceae</taxon>
        <taxon>Kineosphaera</taxon>
    </lineage>
</organism>
<feature type="transmembrane region" description="Helical" evidence="2">
    <location>
        <begin position="6"/>
        <end position="25"/>
    </location>
</feature>
<dbReference type="RefSeq" id="WP_006593426.1">
    <property type="nucleotide sequence ID" value="NZ_BAHD01000051.1"/>
</dbReference>
<gene>
    <name evidence="3" type="ORF">KILIM_051_00370</name>
</gene>
<evidence type="ECO:0000256" key="2">
    <source>
        <dbReference type="SAM" id="Phobius"/>
    </source>
</evidence>
<comment type="caution">
    <text evidence="3">The sequence shown here is derived from an EMBL/GenBank/DDBJ whole genome shotgun (WGS) entry which is preliminary data.</text>
</comment>
<protein>
    <submittedName>
        <fullName evidence="3">Uncharacterized protein</fullName>
    </submittedName>
</protein>
<feature type="transmembrane region" description="Helical" evidence="2">
    <location>
        <begin position="119"/>
        <end position="139"/>
    </location>
</feature>
<feature type="transmembrane region" description="Helical" evidence="2">
    <location>
        <begin position="145"/>
        <end position="163"/>
    </location>
</feature>
<reference evidence="3 4" key="1">
    <citation type="submission" date="2012-08" db="EMBL/GenBank/DDBJ databases">
        <title>Whole genome shotgun sequence of Kineosphaera limosa NBRC 100340.</title>
        <authorList>
            <person name="Yoshida I."/>
            <person name="Isaki S."/>
            <person name="Hosoyama A."/>
            <person name="Tsuchikane K."/>
            <person name="Katsumata H."/>
            <person name="Ando Y."/>
            <person name="Ohji S."/>
            <person name="Hamada M."/>
            <person name="Tamura T."/>
            <person name="Yamazoe A."/>
            <person name="Yamazaki S."/>
            <person name="Fujita N."/>
        </authorList>
    </citation>
    <scope>NUCLEOTIDE SEQUENCE [LARGE SCALE GENOMIC DNA]</scope>
    <source>
        <strain evidence="3 4">NBRC 100340</strain>
    </source>
</reference>
<accession>K6XDK8</accession>
<proteinExistence type="predicted"/>
<keyword evidence="2" id="KW-0812">Transmembrane</keyword>
<dbReference type="EMBL" id="BAHD01000051">
    <property type="protein sequence ID" value="GAB96894.1"/>
    <property type="molecule type" value="Genomic_DNA"/>
</dbReference>
<name>K6XDK8_9MICO</name>
<keyword evidence="2" id="KW-1133">Transmembrane helix</keyword>
<keyword evidence="2" id="KW-0472">Membrane</keyword>
<feature type="region of interest" description="Disordered" evidence="1">
    <location>
        <begin position="205"/>
        <end position="241"/>
    </location>
</feature>
<evidence type="ECO:0000313" key="4">
    <source>
        <dbReference type="Proteomes" id="UP000008366"/>
    </source>
</evidence>
<sequence length="241" mass="25964">MSPPSTAVVLVCLYAACLLVVAVLFDRLGARSALRSAAWRTGNFIYHEDADAWRCHEDQWLWPASFDPDKRVIRYAGQHAICGRCPAKAECSPTPGPRELTRQVDPWPHSEAGRFHRGVSLAIAAVALMMVLVMLLFGATDGADVILLVAALALTAAVGIPLARHLWNTPDGFPQHLVQEASGAGDPVGAPGPLATADVDAVLARHRRAGTQLPTPRYRSDRLSNTPSDTPGERPTQQRKA</sequence>
<dbReference type="Proteomes" id="UP000008366">
    <property type="component" value="Unassembled WGS sequence"/>
</dbReference>